<evidence type="ECO:0000256" key="4">
    <source>
        <dbReference type="ARBA" id="ARBA00022630"/>
    </source>
</evidence>
<dbReference type="Gene3D" id="3.90.700.10">
    <property type="entry name" value="Succinate dehydrogenase/fumarate reductase flavoprotein, catalytic domain"/>
    <property type="match status" value="1"/>
</dbReference>
<dbReference type="Gene3D" id="4.10.80.40">
    <property type="entry name" value="succinate dehydrogenase protein domain"/>
    <property type="match status" value="1"/>
</dbReference>
<dbReference type="InterPro" id="IPR037099">
    <property type="entry name" value="Fum_R/Succ_DH_flav-like_C_sf"/>
</dbReference>
<dbReference type="Pfam" id="PF02910">
    <property type="entry name" value="Succ_DH_flav_C"/>
    <property type="match status" value="1"/>
</dbReference>
<dbReference type="FunFam" id="3.90.700.10:FF:000001">
    <property type="entry name" value="Mitochondrial succinate dehydrogenase flavoprotein subunit"/>
    <property type="match status" value="1"/>
</dbReference>
<dbReference type="SUPFAM" id="SSF46977">
    <property type="entry name" value="Succinate dehydrogenase/fumarate reductase flavoprotein C-terminal domain"/>
    <property type="match status" value="1"/>
</dbReference>
<accession>A0A0M4ELU3</accession>
<dbReference type="GO" id="GO:0006099">
    <property type="term" value="P:tricarboxylic acid cycle"/>
    <property type="evidence" value="ECO:0007669"/>
    <property type="project" value="UniProtKB-UniPathway"/>
</dbReference>
<dbReference type="SUPFAM" id="SSF56425">
    <property type="entry name" value="Succinate dehydrogenase/fumarate reductase flavoprotein, catalytic domain"/>
    <property type="match status" value="1"/>
</dbReference>
<dbReference type="GO" id="GO:0005743">
    <property type="term" value="C:mitochondrial inner membrane"/>
    <property type="evidence" value="ECO:0007669"/>
    <property type="project" value="UniProtKB-SubCell"/>
</dbReference>
<dbReference type="PANTHER" id="PTHR11632">
    <property type="entry name" value="SUCCINATE DEHYDROGENASE 2 FLAVOPROTEIN SUBUNIT"/>
    <property type="match status" value="1"/>
</dbReference>
<keyword evidence="16" id="KW-0816">Tricarboxylic acid cycle</keyword>
<evidence type="ECO:0000256" key="3">
    <source>
        <dbReference type="ARBA" id="ARBA00022448"/>
    </source>
</evidence>
<feature type="binding site" evidence="14">
    <location>
        <position position="264"/>
    </location>
    <ligand>
        <name>FAD</name>
        <dbReference type="ChEBI" id="CHEBI:57692"/>
    </ligand>
</feature>
<evidence type="ECO:0000256" key="5">
    <source>
        <dbReference type="ARBA" id="ARBA00022792"/>
    </source>
</evidence>
<feature type="domain" description="FAD-dependent oxidoreductase 2 FAD-binding" evidence="18">
    <location>
        <begin position="50"/>
        <end position="447"/>
    </location>
</feature>
<dbReference type="OMA" id="CHYFVDY"/>
<evidence type="ECO:0000313" key="20">
    <source>
        <dbReference type="EMBL" id="ALC44485.1"/>
    </source>
</evidence>
<dbReference type="Gene3D" id="3.50.50.60">
    <property type="entry name" value="FAD/NAD(P)-binding domain"/>
    <property type="match status" value="1"/>
</dbReference>
<keyword evidence="7 16" id="KW-0809">Transit peptide</keyword>
<feature type="binding site" evidence="13">
    <location>
        <position position="297"/>
    </location>
    <ligand>
        <name>substrate</name>
    </ligand>
</feature>
<keyword evidence="9 16" id="KW-0560">Oxidoreductase</keyword>
<dbReference type="GO" id="GO:0006121">
    <property type="term" value="P:mitochondrial electron transport, succinate to ubiquinone"/>
    <property type="evidence" value="ECO:0007669"/>
    <property type="project" value="TreeGrafter"/>
</dbReference>
<feature type="binding site" evidence="14">
    <location>
        <begin position="78"/>
        <end position="93"/>
    </location>
    <ligand>
        <name>FAD</name>
        <dbReference type="ChEBI" id="CHEBI:57692"/>
    </ligand>
</feature>
<dbReference type="GO" id="GO:0050660">
    <property type="term" value="F:flavin adenine dinucleotide binding"/>
    <property type="evidence" value="ECO:0007669"/>
    <property type="project" value="InterPro"/>
</dbReference>
<dbReference type="InterPro" id="IPR014006">
    <property type="entry name" value="Succ_Dhase_FrdA_Gneg"/>
</dbReference>
<dbReference type="PIRSF" id="PIRSF000171">
    <property type="entry name" value="SDHA_APRA_LASPO"/>
    <property type="match status" value="1"/>
</dbReference>
<feature type="active site" description="Proton acceptor" evidence="12">
    <location>
        <position position="329"/>
    </location>
</feature>
<keyword evidence="6 14" id="KW-0274">FAD</keyword>
<comment type="subcellular location">
    <subcellularLocation>
        <location evidence="1 16">Mitochondrion inner membrane</location>
        <topology evidence="1 16">Peripheral membrane protein</topology>
        <orientation evidence="1 16">Matrix side</orientation>
    </subcellularLocation>
</comment>
<dbReference type="EMBL" id="CP012525">
    <property type="protein sequence ID" value="ALC44485.1"/>
    <property type="molecule type" value="Genomic_DNA"/>
</dbReference>
<dbReference type="Gene3D" id="1.20.58.100">
    <property type="entry name" value="Fumarate reductase/succinate dehydrogenase flavoprotein-like, C-terminal domain"/>
    <property type="match status" value="1"/>
</dbReference>
<dbReference type="InterPro" id="IPR011281">
    <property type="entry name" value="Succ_DH_flav_su_fwd"/>
</dbReference>
<dbReference type="AlphaFoldDB" id="A0A0M4ELU3"/>
<evidence type="ECO:0000256" key="7">
    <source>
        <dbReference type="ARBA" id="ARBA00022946"/>
    </source>
</evidence>
<organism evidence="20 21">
    <name type="scientific">Drosophila busckii</name>
    <name type="common">Fruit fly</name>
    <dbReference type="NCBI Taxonomy" id="30019"/>
    <lineage>
        <taxon>Eukaryota</taxon>
        <taxon>Metazoa</taxon>
        <taxon>Ecdysozoa</taxon>
        <taxon>Arthropoda</taxon>
        <taxon>Hexapoda</taxon>
        <taxon>Insecta</taxon>
        <taxon>Pterygota</taxon>
        <taxon>Neoptera</taxon>
        <taxon>Endopterygota</taxon>
        <taxon>Diptera</taxon>
        <taxon>Brachycera</taxon>
        <taxon>Muscomorpha</taxon>
        <taxon>Ephydroidea</taxon>
        <taxon>Drosophilidae</taxon>
        <taxon>Drosophila</taxon>
    </lineage>
</organism>
<evidence type="ECO:0000256" key="11">
    <source>
        <dbReference type="ARBA" id="ARBA00023136"/>
    </source>
</evidence>
<sequence>MRASLRGWRTRYSAARNCSCGSENERDGDNDKSSGGCDNNEYQMNDHNFDAIVIGAGGAGMRAGFELARNGFKTAMLSKLFPTRSHTVAAQGGVNAALSNMDEDDWKFHFFDTVKGSDWLGDQKAIHYMCKNAAEAIYELDQFGMPFSRTEAGKIYQRPFGGQTLGYGKGGMAKRACSCADRTGHALIHTLYGQTLKYGELCQYFVDYFVMDLLMDEGRCVGCLAWNMDDGTFHRFISKNTVIASGGCGRVYFSTTAGHTCTGDGNAWVSRQQLPLEDMEFVQFHPTGMYGAGCLITEGVRGEGGFFLNSKGERFMERYAPQAKDLASRDVVARAMTLEVLNGNGCGPLKDHVHLQLHHIDEKILRERLPGIMVTAKIFAKVDVTKEPVPVLPTVHYNMGGVPTDFMGRVVTLNDEQEDQIVEGLYACGETSCASVHGANRLGANSLLDLIIFGRSCALDIVANNSPGEELPTPDDSVHEQSLDNFKRLRAAEGSTPTAQLRLELQRTMTSYAAVFREGALLQKGRDRVRELCAMFKDVKVTDRTMVWNTDLVETLELQNMLANAVHIVAAMENRKESRGSHAREDFKTRIDEYDYSKPLDGQEKKSEEEHWRKHTMTFAVNDEGCVNIRYRKVIDETLDADEVPSLPPAPRTY</sequence>
<evidence type="ECO:0000256" key="17">
    <source>
        <dbReference type="SAM" id="MobiDB-lite"/>
    </source>
</evidence>
<dbReference type="UniPathway" id="UPA00223">
    <property type="reaction ID" value="UER01006"/>
</dbReference>
<feature type="region of interest" description="Disordered" evidence="17">
    <location>
        <begin position="19"/>
        <end position="39"/>
    </location>
</feature>
<dbReference type="PANTHER" id="PTHR11632:SF51">
    <property type="entry name" value="SUCCINATE DEHYDROGENASE [UBIQUINONE] FLAVOPROTEIN SUBUNIT, MITOCHONDRIAL"/>
    <property type="match status" value="1"/>
</dbReference>
<dbReference type="OrthoDB" id="71672at2759"/>
<feature type="compositionally biased region" description="Basic and acidic residues" evidence="17">
    <location>
        <begin position="23"/>
        <end position="32"/>
    </location>
</feature>
<keyword evidence="8 16" id="KW-0249">Electron transport</keyword>
<protein>
    <recommendedName>
        <fullName evidence="16">Succinate dehydrogenase [ubiquinone] flavoprotein subunit, mitochondrial</fullName>
        <ecNumber evidence="16">1.3.5.1</ecNumber>
    </recommendedName>
</protein>
<dbReference type="SUPFAM" id="SSF51905">
    <property type="entry name" value="FAD/NAD(P)-binding domain"/>
    <property type="match status" value="1"/>
</dbReference>
<feature type="binding site" evidence="13">
    <location>
        <position position="441"/>
    </location>
    <ligand>
        <name>substrate</name>
    </ligand>
</feature>
<name>A0A0M4ELU3_DROBS</name>
<comment type="pathway">
    <text evidence="16">Carbohydrate metabolism; tricarboxylic acid cycle; fumarate from succinate (eukaryal route): step 1/1.</text>
</comment>
<keyword evidence="21" id="KW-1185">Reference proteome</keyword>
<dbReference type="STRING" id="30019.A0A0M4ELU3"/>
<evidence type="ECO:0000313" key="21">
    <source>
        <dbReference type="Proteomes" id="UP000494163"/>
    </source>
</evidence>
<comment type="catalytic activity">
    <reaction evidence="16">
        <text>a quinone + succinate = fumarate + a quinol</text>
        <dbReference type="Rhea" id="RHEA:40523"/>
        <dbReference type="ChEBI" id="CHEBI:24646"/>
        <dbReference type="ChEBI" id="CHEBI:29806"/>
        <dbReference type="ChEBI" id="CHEBI:30031"/>
        <dbReference type="ChEBI" id="CHEBI:132124"/>
        <dbReference type="EC" id="1.3.5.1"/>
    </reaction>
</comment>
<evidence type="ECO:0000256" key="2">
    <source>
        <dbReference type="ARBA" id="ARBA00008040"/>
    </source>
</evidence>
<feature type="domain" description="Fumarate reductase/succinate dehydrogenase flavoprotein-like C-terminal" evidence="19">
    <location>
        <begin position="502"/>
        <end position="654"/>
    </location>
</feature>
<evidence type="ECO:0000259" key="19">
    <source>
        <dbReference type="Pfam" id="PF02910"/>
    </source>
</evidence>
<evidence type="ECO:0000256" key="12">
    <source>
        <dbReference type="PIRSR" id="PIRSR000171-1"/>
    </source>
</evidence>
<keyword evidence="11 16" id="KW-0472">Membrane</keyword>
<comment type="similarity">
    <text evidence="2 16">Belongs to the FAD-dependent oxidoreductase 2 family. FRD/SDH subfamily.</text>
</comment>
<feature type="binding site" evidence="13">
    <location>
        <position position="396"/>
    </location>
    <ligand>
        <name>substrate</name>
    </ligand>
</feature>
<dbReference type="NCBIfam" id="TIGR01812">
    <property type="entry name" value="sdhA_frdA_Gneg"/>
    <property type="match status" value="1"/>
</dbReference>
<dbReference type="InterPro" id="IPR003952">
    <property type="entry name" value="FRD_SDH_FAD_BS"/>
</dbReference>
<dbReference type="InterPro" id="IPR015939">
    <property type="entry name" value="Fum_Rdtase/Succ_DH_flav-like_C"/>
</dbReference>
<evidence type="ECO:0000256" key="8">
    <source>
        <dbReference type="ARBA" id="ARBA00022982"/>
    </source>
</evidence>
<evidence type="ECO:0000256" key="6">
    <source>
        <dbReference type="ARBA" id="ARBA00022827"/>
    </source>
</evidence>
<evidence type="ECO:0000256" key="9">
    <source>
        <dbReference type="ARBA" id="ARBA00023002"/>
    </source>
</evidence>
<dbReference type="FunFam" id="4.10.80.40:FF:000004">
    <property type="entry name" value="Succinate dehydrogenase [ubiquinone] flavoprotein subunit, mitochondrial"/>
    <property type="match status" value="1"/>
</dbReference>
<evidence type="ECO:0000256" key="16">
    <source>
        <dbReference type="RuleBase" id="RU362051"/>
    </source>
</evidence>
<feature type="binding site" evidence="14">
    <location>
        <begin position="55"/>
        <end position="60"/>
    </location>
    <ligand>
        <name>FAD</name>
        <dbReference type="ChEBI" id="CHEBI:57692"/>
    </ligand>
</feature>
<dbReference type="InterPro" id="IPR030664">
    <property type="entry name" value="SdhA/FrdA/AprA"/>
</dbReference>
<dbReference type="Pfam" id="PF00890">
    <property type="entry name" value="FAD_binding_2"/>
    <property type="match status" value="1"/>
</dbReference>
<dbReference type="NCBIfam" id="TIGR01816">
    <property type="entry name" value="sdhA_forward"/>
    <property type="match status" value="1"/>
</dbReference>
<feature type="binding site" evidence="14">
    <location>
        <position position="430"/>
    </location>
    <ligand>
        <name>FAD</name>
        <dbReference type="ChEBI" id="CHEBI:57692"/>
    </ligand>
</feature>
<gene>
    <name evidence="20" type="ORF">Dbus_chr3Lg1651</name>
</gene>
<dbReference type="GO" id="GO:0008177">
    <property type="term" value="F:succinate dehydrogenase (quinone) activity"/>
    <property type="evidence" value="ECO:0007669"/>
    <property type="project" value="UniProtKB-EC"/>
</dbReference>
<feature type="modified residue" description="Tele-8alpha-FAD histidine" evidence="15">
    <location>
        <position position="86"/>
    </location>
</feature>
<comment type="function">
    <text evidence="16">Flavoprotein (FP) subunit of succinate dehydrogenase (SDH) that is involved in complex II of the mitochondrial electron transport chain and is responsible for transferring electrons from succinate to ubiquinone (coenzyme Q).</text>
</comment>
<dbReference type="PROSITE" id="PS00504">
    <property type="entry name" value="FRD_SDH_FAD_BINDING"/>
    <property type="match status" value="1"/>
</dbReference>
<keyword evidence="5" id="KW-0999">Mitochondrion inner membrane</keyword>
<dbReference type="InterPro" id="IPR027477">
    <property type="entry name" value="Succ_DH/fumarate_Rdtase_cat_sf"/>
</dbReference>
<dbReference type="FunFam" id="1.20.58.100:FF:000001">
    <property type="entry name" value="Succinate dehydrogenase flavoprotein subunit (SdhA)"/>
    <property type="match status" value="1"/>
</dbReference>
<comment type="cofactor">
    <cofactor evidence="14">
        <name>FAD</name>
        <dbReference type="ChEBI" id="CHEBI:57692"/>
    </cofactor>
    <text evidence="14">Flavinylated by SdhE, about 5% flavinylation occurs in the absence of SdhE.</text>
</comment>
<evidence type="ECO:0000256" key="13">
    <source>
        <dbReference type="PIRSR" id="PIRSR611281-2"/>
    </source>
</evidence>
<keyword evidence="3 16" id="KW-0813">Transport</keyword>
<evidence type="ECO:0000259" key="18">
    <source>
        <dbReference type="Pfam" id="PF00890"/>
    </source>
</evidence>
<dbReference type="EC" id="1.3.5.1" evidence="16"/>
<evidence type="ECO:0000256" key="1">
    <source>
        <dbReference type="ARBA" id="ARBA00004443"/>
    </source>
</evidence>
<keyword evidence="4 14" id="KW-0285">Flavoprotein</keyword>
<dbReference type="Proteomes" id="UP000494163">
    <property type="component" value="Chromosome 3L"/>
</dbReference>
<evidence type="ECO:0000256" key="14">
    <source>
        <dbReference type="PIRSR" id="PIRSR611281-3"/>
    </source>
</evidence>
<feature type="binding site" evidence="14">
    <location>
        <begin position="446"/>
        <end position="447"/>
    </location>
    <ligand>
        <name>FAD</name>
        <dbReference type="ChEBI" id="CHEBI:57692"/>
    </ligand>
</feature>
<reference evidence="20 21" key="1">
    <citation type="submission" date="2015-08" db="EMBL/GenBank/DDBJ databases">
        <title>Ancestral chromatin configuration constrains chromatin evolution on differentiating sex chromosomes in Drosophila.</title>
        <authorList>
            <person name="Zhou Q."/>
            <person name="Bachtrog D."/>
        </authorList>
    </citation>
    <scope>NUCLEOTIDE SEQUENCE [LARGE SCALE GENOMIC DNA]</scope>
    <source>
        <tissue evidence="20">Whole larvae</tissue>
    </source>
</reference>
<dbReference type="GO" id="GO:0009055">
    <property type="term" value="F:electron transfer activity"/>
    <property type="evidence" value="ECO:0007669"/>
    <property type="project" value="TreeGrafter"/>
</dbReference>
<dbReference type="InterPro" id="IPR036188">
    <property type="entry name" value="FAD/NAD-bd_sf"/>
</dbReference>
<dbReference type="InterPro" id="IPR003953">
    <property type="entry name" value="FAD-dep_OxRdtase_2_FAD-bd"/>
</dbReference>
<evidence type="ECO:0000256" key="15">
    <source>
        <dbReference type="PIRSR" id="PIRSR611281-4"/>
    </source>
</evidence>
<proteinExistence type="inferred from homology"/>
<feature type="binding site" evidence="13">
    <location>
        <position position="285"/>
    </location>
    <ligand>
        <name>substrate</name>
    </ligand>
</feature>
<evidence type="ECO:0000256" key="10">
    <source>
        <dbReference type="ARBA" id="ARBA00023128"/>
    </source>
</evidence>
<keyword evidence="10" id="KW-0496">Mitochondrion</keyword>